<protein>
    <submittedName>
        <fullName evidence="5">Tetratricopeptide repeat protein</fullName>
    </submittedName>
</protein>
<name>A0A8J7K4M6_9CYAN</name>
<keyword evidence="3" id="KW-0677">Repeat</keyword>
<evidence type="ECO:0000256" key="1">
    <source>
        <dbReference type="ARBA" id="ARBA00004496"/>
    </source>
</evidence>
<keyword evidence="2" id="KW-0963">Cytoplasm</keyword>
<comment type="caution">
    <text evidence="5">The sequence shown here is derived from an EMBL/GenBank/DDBJ whole genome shotgun (WGS) entry which is preliminary data.</text>
</comment>
<dbReference type="GO" id="GO:0007018">
    <property type="term" value="P:microtubule-based movement"/>
    <property type="evidence" value="ECO:0007669"/>
    <property type="project" value="TreeGrafter"/>
</dbReference>
<dbReference type="Pfam" id="PF13424">
    <property type="entry name" value="TPR_12"/>
    <property type="match status" value="1"/>
</dbReference>
<evidence type="ECO:0000256" key="2">
    <source>
        <dbReference type="ARBA" id="ARBA00022490"/>
    </source>
</evidence>
<reference evidence="5" key="1">
    <citation type="submission" date="2020-10" db="EMBL/GenBank/DDBJ databases">
        <authorList>
            <person name="Castelo-Branco R."/>
            <person name="Eusebio N."/>
            <person name="Adriana R."/>
            <person name="Vieira A."/>
            <person name="Brugerolle De Fraissinette N."/>
            <person name="Rezende De Castro R."/>
            <person name="Schneider M.P."/>
            <person name="Vasconcelos V."/>
            <person name="Leao P.N."/>
        </authorList>
    </citation>
    <scope>NUCLEOTIDE SEQUENCE</scope>
    <source>
        <strain evidence="5">LEGE 06105</strain>
    </source>
</reference>
<dbReference type="Gene3D" id="1.25.40.10">
    <property type="entry name" value="Tetratricopeptide repeat domain"/>
    <property type="match status" value="1"/>
</dbReference>
<sequence>MNGVFTGLANFYEGQGLYALAEPWRQQCVSVAKSRLGENHPHVATSLNNLAQLYRSQGKYEAAEPLYIQAFIK</sequence>
<organism evidence="5 6">
    <name type="scientific">Plectonema cf. radiosum LEGE 06105</name>
    <dbReference type="NCBI Taxonomy" id="945769"/>
    <lineage>
        <taxon>Bacteria</taxon>
        <taxon>Bacillati</taxon>
        <taxon>Cyanobacteriota</taxon>
        <taxon>Cyanophyceae</taxon>
        <taxon>Oscillatoriophycideae</taxon>
        <taxon>Oscillatoriales</taxon>
        <taxon>Microcoleaceae</taxon>
        <taxon>Plectonema</taxon>
    </lineage>
</organism>
<dbReference type="AlphaFoldDB" id="A0A8J7K4M6"/>
<dbReference type="GO" id="GO:0019894">
    <property type="term" value="F:kinesin binding"/>
    <property type="evidence" value="ECO:0007669"/>
    <property type="project" value="TreeGrafter"/>
</dbReference>
<dbReference type="SUPFAM" id="SSF48452">
    <property type="entry name" value="TPR-like"/>
    <property type="match status" value="1"/>
</dbReference>
<evidence type="ECO:0000256" key="3">
    <source>
        <dbReference type="ARBA" id="ARBA00022737"/>
    </source>
</evidence>
<dbReference type="InterPro" id="IPR011990">
    <property type="entry name" value="TPR-like_helical_dom_sf"/>
</dbReference>
<dbReference type="PANTHER" id="PTHR45783">
    <property type="entry name" value="KINESIN LIGHT CHAIN"/>
    <property type="match status" value="1"/>
</dbReference>
<dbReference type="GO" id="GO:0005737">
    <property type="term" value="C:cytoplasm"/>
    <property type="evidence" value="ECO:0007669"/>
    <property type="project" value="UniProtKB-SubCell"/>
</dbReference>
<keyword evidence="4" id="KW-0802">TPR repeat</keyword>
<dbReference type="RefSeq" id="WP_193924888.1">
    <property type="nucleotide sequence ID" value="NZ_JADEWL010000160.1"/>
</dbReference>
<proteinExistence type="predicted"/>
<evidence type="ECO:0000313" key="6">
    <source>
        <dbReference type="Proteomes" id="UP000620559"/>
    </source>
</evidence>
<dbReference type="InterPro" id="IPR002151">
    <property type="entry name" value="Kinesin_light"/>
</dbReference>
<evidence type="ECO:0000313" key="5">
    <source>
        <dbReference type="EMBL" id="MBE9216352.1"/>
    </source>
</evidence>
<gene>
    <name evidence="5" type="ORF">IQ247_27445</name>
</gene>
<evidence type="ECO:0000256" key="4">
    <source>
        <dbReference type="ARBA" id="ARBA00022803"/>
    </source>
</evidence>
<keyword evidence="6" id="KW-1185">Reference proteome</keyword>
<dbReference type="EMBL" id="JADEWL010000160">
    <property type="protein sequence ID" value="MBE9216352.1"/>
    <property type="molecule type" value="Genomic_DNA"/>
</dbReference>
<accession>A0A8J7K4M6</accession>
<dbReference type="GO" id="GO:0005871">
    <property type="term" value="C:kinesin complex"/>
    <property type="evidence" value="ECO:0007669"/>
    <property type="project" value="InterPro"/>
</dbReference>
<dbReference type="Proteomes" id="UP000620559">
    <property type="component" value="Unassembled WGS sequence"/>
</dbReference>
<comment type="subcellular location">
    <subcellularLocation>
        <location evidence="1">Cytoplasm</location>
    </subcellularLocation>
</comment>
<dbReference type="PANTHER" id="PTHR45783:SF3">
    <property type="entry name" value="KINESIN LIGHT CHAIN"/>
    <property type="match status" value="1"/>
</dbReference>